<dbReference type="EC" id="2.7.11.24" evidence="7"/>
<evidence type="ECO:0000313" key="12">
    <source>
        <dbReference type="Proteomes" id="UP000294530"/>
    </source>
</evidence>
<dbReference type="FunFam" id="3.30.200.20:FF:000046">
    <property type="entry name" value="Mitogen-activated protein kinase"/>
    <property type="match status" value="1"/>
</dbReference>
<dbReference type="Pfam" id="PF00069">
    <property type="entry name" value="Pkinase"/>
    <property type="match status" value="1"/>
</dbReference>
<evidence type="ECO:0000313" key="11">
    <source>
        <dbReference type="EMBL" id="TDH66547.1"/>
    </source>
</evidence>
<dbReference type="Gene3D" id="3.30.200.20">
    <property type="entry name" value="Phosphorylase Kinase, domain 1"/>
    <property type="match status" value="1"/>
</dbReference>
<dbReference type="InterPro" id="IPR008271">
    <property type="entry name" value="Ser/Thr_kinase_AS"/>
</dbReference>
<dbReference type="CDD" id="cd07834">
    <property type="entry name" value="STKc_MAPK"/>
    <property type="match status" value="1"/>
</dbReference>
<evidence type="ECO:0000256" key="2">
    <source>
        <dbReference type="ARBA" id="ARBA00022679"/>
    </source>
</evidence>
<dbReference type="PROSITE" id="PS01351">
    <property type="entry name" value="MAPK"/>
    <property type="match status" value="1"/>
</dbReference>
<comment type="similarity">
    <text evidence="7">Belongs to the protein kinase superfamily. Ser/Thr protein kinase family. MAP kinase subfamily.</text>
</comment>
<proteinExistence type="inferred from homology"/>
<dbReference type="SMART" id="SM00220">
    <property type="entry name" value="S_TKc"/>
    <property type="match status" value="1"/>
</dbReference>
<keyword evidence="7" id="KW-0460">Magnesium</keyword>
<comment type="activity regulation">
    <text evidence="7">Activated by threonine and tyrosine phosphorylation.</text>
</comment>
<evidence type="ECO:0000256" key="4">
    <source>
        <dbReference type="ARBA" id="ARBA00022777"/>
    </source>
</evidence>
<dbReference type="GeneID" id="94350225"/>
<protein>
    <recommendedName>
        <fullName evidence="7">Mitogen-activated protein kinase</fullName>
        <ecNumber evidence="7">2.7.11.24</ecNumber>
    </recommendedName>
</protein>
<dbReference type="InterPro" id="IPR000719">
    <property type="entry name" value="Prot_kinase_dom"/>
</dbReference>
<evidence type="ECO:0000256" key="1">
    <source>
        <dbReference type="ARBA" id="ARBA00022527"/>
    </source>
</evidence>
<dbReference type="InterPro" id="IPR001849">
    <property type="entry name" value="PH_domain"/>
</dbReference>
<reference evidence="11 12" key="1">
    <citation type="journal article" date="2021" name="Genome Biol.">
        <title>AFLAP: assembly-free linkage analysis pipeline using k-mers from genome sequencing data.</title>
        <authorList>
            <person name="Fletcher K."/>
            <person name="Zhang L."/>
            <person name="Gil J."/>
            <person name="Han R."/>
            <person name="Cavanaugh K."/>
            <person name="Michelmore R."/>
        </authorList>
    </citation>
    <scope>NUCLEOTIDE SEQUENCE [LARGE SCALE GENOMIC DNA]</scope>
    <source>
        <strain evidence="11 12">SF5</strain>
    </source>
</reference>
<dbReference type="PROSITE" id="PS50011">
    <property type="entry name" value="PROTEIN_KINASE_DOM"/>
    <property type="match status" value="1"/>
</dbReference>
<dbReference type="InterPro" id="IPR050117">
    <property type="entry name" value="MAPK"/>
</dbReference>
<dbReference type="KEGG" id="blac:94350225"/>
<dbReference type="FunFam" id="1.10.510.10:FF:000439">
    <property type="entry name" value="Mitogen-activated protein kinase"/>
    <property type="match status" value="1"/>
</dbReference>
<dbReference type="PROSITE" id="PS50003">
    <property type="entry name" value="PH_DOMAIN"/>
    <property type="match status" value="1"/>
</dbReference>
<evidence type="ECO:0000256" key="8">
    <source>
        <dbReference type="SAM" id="MobiDB-lite"/>
    </source>
</evidence>
<dbReference type="SUPFAM" id="SSF50729">
    <property type="entry name" value="PH domain-like"/>
    <property type="match status" value="1"/>
</dbReference>
<dbReference type="GO" id="GO:0005524">
    <property type="term" value="F:ATP binding"/>
    <property type="evidence" value="ECO:0007669"/>
    <property type="project" value="UniProtKB-UniRule"/>
</dbReference>
<dbReference type="Pfam" id="PF00169">
    <property type="entry name" value="PH"/>
    <property type="match status" value="1"/>
</dbReference>
<dbReference type="CDD" id="cd00821">
    <property type="entry name" value="PH"/>
    <property type="match status" value="1"/>
</dbReference>
<evidence type="ECO:0000256" key="7">
    <source>
        <dbReference type="RuleBase" id="RU361165"/>
    </source>
</evidence>
<dbReference type="SMART" id="SM00233">
    <property type="entry name" value="PH"/>
    <property type="match status" value="1"/>
</dbReference>
<dbReference type="EMBL" id="SHOA02000017">
    <property type="protein sequence ID" value="TDH66547.1"/>
    <property type="molecule type" value="Genomic_DNA"/>
</dbReference>
<evidence type="ECO:0000259" key="10">
    <source>
        <dbReference type="PROSITE" id="PS50011"/>
    </source>
</evidence>
<dbReference type="Gene3D" id="2.30.29.30">
    <property type="entry name" value="Pleckstrin-homology domain (PH domain)/Phosphotyrosine-binding domain (PTB)"/>
    <property type="match status" value="1"/>
</dbReference>
<keyword evidence="4 7" id="KW-0418">Kinase</keyword>
<feature type="domain" description="Protein kinase" evidence="10">
    <location>
        <begin position="918"/>
        <end position="1217"/>
    </location>
</feature>
<dbReference type="InterPro" id="IPR003527">
    <property type="entry name" value="MAP_kinase_CS"/>
</dbReference>
<name>A0A976FGZ1_BRELC</name>
<keyword evidence="1 7" id="KW-0723">Serine/threonine-protein kinase</keyword>
<evidence type="ECO:0000256" key="6">
    <source>
        <dbReference type="PROSITE-ProRule" id="PRU10141"/>
    </source>
</evidence>
<dbReference type="PROSITE" id="PS00107">
    <property type="entry name" value="PROTEIN_KINASE_ATP"/>
    <property type="match status" value="1"/>
</dbReference>
<dbReference type="Gene3D" id="1.10.510.10">
    <property type="entry name" value="Transferase(Phosphotransferase) domain 1"/>
    <property type="match status" value="1"/>
</dbReference>
<evidence type="ECO:0000256" key="3">
    <source>
        <dbReference type="ARBA" id="ARBA00022741"/>
    </source>
</evidence>
<comment type="caution">
    <text evidence="11">The sequence shown here is derived from an EMBL/GenBank/DDBJ whole genome shotgun (WGS) entry which is preliminary data.</text>
</comment>
<keyword evidence="3 6" id="KW-0547">Nucleotide-binding</keyword>
<organism evidence="11 12">
    <name type="scientific">Bremia lactucae</name>
    <name type="common">Lettuce downy mildew</name>
    <dbReference type="NCBI Taxonomy" id="4779"/>
    <lineage>
        <taxon>Eukaryota</taxon>
        <taxon>Sar</taxon>
        <taxon>Stramenopiles</taxon>
        <taxon>Oomycota</taxon>
        <taxon>Peronosporomycetes</taxon>
        <taxon>Peronosporales</taxon>
        <taxon>Peronosporaceae</taxon>
        <taxon>Bremia</taxon>
    </lineage>
</organism>
<dbReference type="InterPro" id="IPR017441">
    <property type="entry name" value="Protein_kinase_ATP_BS"/>
</dbReference>
<dbReference type="SUPFAM" id="SSF56112">
    <property type="entry name" value="Protein kinase-like (PK-like)"/>
    <property type="match status" value="1"/>
</dbReference>
<dbReference type="PANTHER" id="PTHR24055">
    <property type="entry name" value="MITOGEN-ACTIVATED PROTEIN KINASE"/>
    <property type="match status" value="1"/>
</dbReference>
<feature type="domain" description="PH" evidence="9">
    <location>
        <begin position="250"/>
        <end position="346"/>
    </location>
</feature>
<gene>
    <name evidence="11" type="ORF">CCR75_006484</name>
</gene>
<sequence>MMRRRESNLTLDDEAETTVEIERLDQPWMALEVFEQLWLHATQQVCSSCTFSKYTQQAGDRMIRTQKHQNQNLINSSTAANNPFQQQLMEALGDDLVIFPTSPKSPLVILAYASIIDEFGLKTLLLAQMEQLRDSEQICITIKNTDPAPRSKMIAFLCLLQQRLQPIQVPKRPDPRSGNTSLLFQEETDLDRIINLESTPIALSPCIRTPPLSPLSSAMKAPVRSPDSDLEIEPLARGRSHTIRYRTARDITFEGYLSKKSDVLLRWKATYCVVEDDTLAFYETREDFISNSKIIGRIQLQAIEDEDIGKPNGFRVIAEGGHANHLSSRTAFEKEQWKRVILIAIDQVPEVARPFVAFASQPLEPHSFYRLLGSLLRQEVEDFALLFRSMHPDIVVTSNFPPIVPFWGQYRRYDGVLLFISTLLDTVTVDHFSLKEVIELVRGDADFVDEAGNSSEALMSPLPINSSIVSSTPTTMSPLPSASTPSAQWSKRIVVTGKETYNLLHTDARRVTQLFVHELWLDHKDRLVRWHLNGDAVALSVAFDDAPRGENIRLVLPGEASAISHSIPPGTFYVQMLRAEQLHVEETTAGPDTSKKPSPSNPSNPPGVKGYPVYARCILEEGTHMEQTLRGLDIKEGQDSTRDELATAFHKSPRKENIRPSKGTRFFRGLRRAAGISSERTVTTFGDASGCVTHLCKCMPVVTSNDHHKGGILNPNWCSNLRLEFPGCTRGFTYFLKVEVFQSRFLLSDELLGVCKINVTPHLSLVHGSADAKANGALPRWHNLCDQYNDCKESWAPPTVFRGRIQVGIIFAPNIPSATSFPQYQVLRRMASDGSLIESRRGSANETLLHSLSSYNLHEGLWSEQKALVKAFSFSSDKGVESQPLQNLNNEKNGYSQLTHDSHSFYGKSTRFDVPKKYQLIKVVGAGTYGEVVAASDIESGTTVAIKKVTNAFQDLLDTKRILRELCLLRQLSHPNLIRLYDVLRPERLSYLEDIYLVTDLMETDLHRVIHSTQTLTDEHVAHFMRQILRALAYLHSANVLHRDLKPSNILVTSTCEAKICDLGLARYVDHSKAKRSNDSAKDTFVELTEYVVTRWYRAPEILLSGCKYDTPSDLWSAGCILGELLGRKPLFPGTSTINQLNKIFNVLGTPEIGYIAQIHKEAAQRWVHRQRRRVKIPFEELYPNANQQALDLLAKLLVYDPKERLTAVEALKHPYLREAFRSMGDYTEEDVAYGYDEAEQKEDVFVGTIHCLNDSVADSKETMQKAVFEQVCHFHPEAREFEDWLKQHDQKYSVDPESGKLEPISSQG</sequence>
<dbReference type="OrthoDB" id="61479at2759"/>
<evidence type="ECO:0000256" key="5">
    <source>
        <dbReference type="ARBA" id="ARBA00022840"/>
    </source>
</evidence>
<dbReference type="Proteomes" id="UP000294530">
    <property type="component" value="Unassembled WGS sequence"/>
</dbReference>
<dbReference type="InterPro" id="IPR011009">
    <property type="entry name" value="Kinase-like_dom_sf"/>
</dbReference>
<feature type="region of interest" description="Disordered" evidence="8">
    <location>
        <begin position="587"/>
        <end position="609"/>
    </location>
</feature>
<dbReference type="RefSeq" id="XP_067816046.1">
    <property type="nucleotide sequence ID" value="XM_067964554.1"/>
</dbReference>
<dbReference type="InterPro" id="IPR011993">
    <property type="entry name" value="PH-like_dom_sf"/>
</dbReference>
<keyword evidence="2 7" id="KW-0808">Transferase</keyword>
<keyword evidence="12" id="KW-1185">Reference proteome</keyword>
<keyword evidence="5 6" id="KW-0067">ATP-binding</keyword>
<comment type="catalytic activity">
    <reaction evidence="7">
        <text>L-threonyl-[protein] + ATP = O-phospho-L-threonyl-[protein] + ADP + H(+)</text>
        <dbReference type="Rhea" id="RHEA:46608"/>
        <dbReference type="Rhea" id="RHEA-COMP:11060"/>
        <dbReference type="Rhea" id="RHEA-COMP:11605"/>
        <dbReference type="ChEBI" id="CHEBI:15378"/>
        <dbReference type="ChEBI" id="CHEBI:30013"/>
        <dbReference type="ChEBI" id="CHEBI:30616"/>
        <dbReference type="ChEBI" id="CHEBI:61977"/>
        <dbReference type="ChEBI" id="CHEBI:456216"/>
        <dbReference type="EC" id="2.7.11.24"/>
    </reaction>
</comment>
<evidence type="ECO:0000259" key="9">
    <source>
        <dbReference type="PROSITE" id="PS50003"/>
    </source>
</evidence>
<accession>A0A976FGZ1</accession>
<dbReference type="GO" id="GO:0004707">
    <property type="term" value="F:MAP kinase activity"/>
    <property type="evidence" value="ECO:0007669"/>
    <property type="project" value="UniProtKB-EC"/>
</dbReference>
<comment type="cofactor">
    <cofactor evidence="7">
        <name>Mg(2+)</name>
        <dbReference type="ChEBI" id="CHEBI:18420"/>
    </cofactor>
</comment>
<feature type="binding site" evidence="6">
    <location>
        <position position="948"/>
    </location>
    <ligand>
        <name>ATP</name>
        <dbReference type="ChEBI" id="CHEBI:30616"/>
    </ligand>
</feature>
<dbReference type="PROSITE" id="PS00108">
    <property type="entry name" value="PROTEIN_KINASE_ST"/>
    <property type="match status" value="1"/>
</dbReference>